<comment type="caution">
    <text evidence="1">The sequence shown here is derived from an EMBL/GenBank/DDBJ whole genome shotgun (WGS) entry which is preliminary data.</text>
</comment>
<evidence type="ECO:0000313" key="1">
    <source>
        <dbReference type="EMBL" id="MEJ2888849.1"/>
    </source>
</evidence>
<proteinExistence type="predicted"/>
<sequence length="150" mass="16270">MPSGLTRARQETEIGEGLAVGCLVAGVHAVGAAAGLDPALVGALGPWPWAARYPALHRTPRLDDVLRRSAGRRGNRVARWTPSRDAFVPQLCDDAWDLFAACVRLEETTAVPARRWCELADRFLRLLDQELVWRGRPLDPLGDLGLGGPG</sequence>
<accession>A0ABU8NBT1</accession>
<keyword evidence="2" id="KW-1185">Reference proteome</keyword>
<name>A0ABU8NBT1_9PSEU</name>
<gene>
    <name evidence="1" type="ORF">WCD41_20485</name>
</gene>
<dbReference type="Proteomes" id="UP001370100">
    <property type="component" value="Unassembled WGS sequence"/>
</dbReference>
<protein>
    <submittedName>
        <fullName evidence="1">Uncharacterized protein</fullName>
    </submittedName>
</protein>
<reference evidence="1 2" key="1">
    <citation type="submission" date="2024-03" db="EMBL/GenBank/DDBJ databases">
        <title>Actinomycetospora sp. OC33-EN06, a novel actinomycete isolated from wild orchid (Aerides multiflora).</title>
        <authorList>
            <person name="Suriyachadkun C."/>
        </authorList>
    </citation>
    <scope>NUCLEOTIDE SEQUENCE [LARGE SCALE GENOMIC DNA]</scope>
    <source>
        <strain evidence="1 2">OC33-EN06</strain>
    </source>
</reference>
<organism evidence="1 2">
    <name type="scientific">Actinomycetospora aeridis</name>
    <dbReference type="NCBI Taxonomy" id="3129231"/>
    <lineage>
        <taxon>Bacteria</taxon>
        <taxon>Bacillati</taxon>
        <taxon>Actinomycetota</taxon>
        <taxon>Actinomycetes</taxon>
        <taxon>Pseudonocardiales</taxon>
        <taxon>Pseudonocardiaceae</taxon>
        <taxon>Actinomycetospora</taxon>
    </lineage>
</organism>
<dbReference type="RefSeq" id="WP_337715781.1">
    <property type="nucleotide sequence ID" value="NZ_JBBEGL010000005.1"/>
</dbReference>
<evidence type="ECO:0000313" key="2">
    <source>
        <dbReference type="Proteomes" id="UP001370100"/>
    </source>
</evidence>
<dbReference type="EMBL" id="JBBEGL010000005">
    <property type="protein sequence ID" value="MEJ2888849.1"/>
    <property type="molecule type" value="Genomic_DNA"/>
</dbReference>